<feature type="binding site" evidence="8">
    <location>
        <position position="203"/>
    </location>
    <ligand>
        <name>Ca(2+)</name>
        <dbReference type="ChEBI" id="CHEBI:29108"/>
        <label>2</label>
    </ligand>
</feature>
<keyword evidence="8" id="KW-0106">Calcium</keyword>
<keyword evidence="4 10" id="KW-0378">Hydrolase</keyword>
<protein>
    <submittedName>
        <fullName evidence="10">Alpha-amylase</fullName>
        <ecNumber evidence="10">3.2.1.1</ecNumber>
    </submittedName>
</protein>
<evidence type="ECO:0000256" key="3">
    <source>
        <dbReference type="ARBA" id="ARBA00022723"/>
    </source>
</evidence>
<dbReference type="Gene3D" id="2.60.40.1180">
    <property type="entry name" value="Golgi alpha-mannosidase II"/>
    <property type="match status" value="1"/>
</dbReference>
<dbReference type="STRING" id="1235814.GCA_000613385_04603"/>
<dbReference type="Gene3D" id="2.40.30.140">
    <property type="match status" value="1"/>
</dbReference>
<dbReference type="SUPFAM" id="SSF51011">
    <property type="entry name" value="Glycosyl hydrolase domain"/>
    <property type="match status" value="1"/>
</dbReference>
<name>A0A3L7Z5Y4_9BACE</name>
<evidence type="ECO:0000256" key="7">
    <source>
        <dbReference type="PIRSR" id="PIRSR001021-1"/>
    </source>
</evidence>
<dbReference type="CDD" id="cd11318">
    <property type="entry name" value="AmyAc_bac_fung_AmyA"/>
    <property type="match status" value="1"/>
</dbReference>
<dbReference type="RefSeq" id="WP_121766340.1">
    <property type="nucleotide sequence ID" value="NZ_RAZM01000009.1"/>
</dbReference>
<dbReference type="Pfam" id="PF00128">
    <property type="entry name" value="Alpha-amylase"/>
    <property type="match status" value="1"/>
</dbReference>
<feature type="binding site" evidence="8">
    <location>
        <position position="195"/>
    </location>
    <ligand>
        <name>Ca(2+)</name>
        <dbReference type="ChEBI" id="CHEBI:29108"/>
        <label>1</label>
    </ligand>
</feature>
<feature type="active site" description="Nucleophile" evidence="7">
    <location>
        <position position="232"/>
    </location>
</feature>
<gene>
    <name evidence="10" type="ORF">D7Y07_04575</name>
</gene>
<evidence type="ECO:0000256" key="6">
    <source>
        <dbReference type="ARBA" id="ARBA00023295"/>
    </source>
</evidence>
<dbReference type="EC" id="3.2.1.1" evidence="10"/>
<evidence type="ECO:0000259" key="9">
    <source>
        <dbReference type="SMART" id="SM00642"/>
    </source>
</evidence>
<reference evidence="10 11" key="1">
    <citation type="submission" date="2018-09" db="EMBL/GenBank/DDBJ databases">
        <title>Murine metabolic-syndrome-specific gut microbial biobank.</title>
        <authorList>
            <person name="Liu C."/>
        </authorList>
    </citation>
    <scope>NUCLEOTIDE SEQUENCE [LARGE SCALE GENOMIC DNA]</scope>
    <source>
        <strain evidence="10 11">0.1X-D8-26</strain>
    </source>
</reference>
<evidence type="ECO:0000313" key="10">
    <source>
        <dbReference type="EMBL" id="RLT81086.1"/>
    </source>
</evidence>
<keyword evidence="3 8" id="KW-0479">Metal-binding</keyword>
<feature type="binding site" evidence="8">
    <location>
        <position position="236"/>
    </location>
    <ligand>
        <name>Ca(2+)</name>
        <dbReference type="ChEBI" id="CHEBI:29108"/>
        <label>1</label>
    </ligand>
</feature>
<proteinExistence type="inferred from homology"/>
<keyword evidence="5" id="KW-0119">Carbohydrate metabolism</keyword>
<dbReference type="Proteomes" id="UP000267159">
    <property type="component" value="Unassembled WGS sequence"/>
</dbReference>
<evidence type="ECO:0000256" key="8">
    <source>
        <dbReference type="PIRSR" id="PIRSR001021-2"/>
    </source>
</evidence>
<organism evidence="10 11">
    <name type="scientific">Bacteroides acidifaciens</name>
    <dbReference type="NCBI Taxonomy" id="85831"/>
    <lineage>
        <taxon>Bacteria</taxon>
        <taxon>Pseudomonadati</taxon>
        <taxon>Bacteroidota</taxon>
        <taxon>Bacteroidia</taxon>
        <taxon>Bacteroidales</taxon>
        <taxon>Bacteroidaceae</taxon>
        <taxon>Bacteroides</taxon>
    </lineage>
</organism>
<dbReference type="SMART" id="SM00642">
    <property type="entry name" value="Aamy"/>
    <property type="match status" value="1"/>
</dbReference>
<dbReference type="InterPro" id="IPR017853">
    <property type="entry name" value="GH"/>
</dbReference>
<evidence type="ECO:0000256" key="2">
    <source>
        <dbReference type="ARBA" id="ARBA00008061"/>
    </source>
</evidence>
<dbReference type="Gene3D" id="3.20.20.80">
    <property type="entry name" value="Glycosidases"/>
    <property type="match status" value="1"/>
</dbReference>
<comment type="caution">
    <text evidence="10">The sequence shown here is derived from an EMBL/GenBank/DDBJ whole genome shotgun (WGS) entry which is preliminary data.</text>
</comment>
<dbReference type="PANTHER" id="PTHR43447">
    <property type="entry name" value="ALPHA-AMYLASE"/>
    <property type="match status" value="1"/>
</dbReference>
<dbReference type="GO" id="GO:0005509">
    <property type="term" value="F:calcium ion binding"/>
    <property type="evidence" value="ECO:0007669"/>
    <property type="project" value="InterPro"/>
</dbReference>
<dbReference type="GO" id="GO:0005975">
    <property type="term" value="P:carbohydrate metabolic process"/>
    <property type="evidence" value="ECO:0007669"/>
    <property type="project" value="InterPro"/>
</dbReference>
<dbReference type="InterPro" id="IPR013780">
    <property type="entry name" value="Glyco_hydro_b"/>
</dbReference>
<feature type="binding site" evidence="8">
    <location>
        <position position="182"/>
    </location>
    <ligand>
        <name>Ca(2+)</name>
        <dbReference type="ChEBI" id="CHEBI:29108"/>
        <label>2</label>
    </ligand>
</feature>
<dbReference type="GO" id="GO:0004556">
    <property type="term" value="F:alpha-amylase activity"/>
    <property type="evidence" value="ECO:0007669"/>
    <property type="project" value="UniProtKB-EC"/>
</dbReference>
<dbReference type="InterPro" id="IPR013776">
    <property type="entry name" value="A-amylase_thermo"/>
</dbReference>
<feature type="domain" description="Glycosyl hydrolase family 13 catalytic" evidence="9">
    <location>
        <begin position="4"/>
        <end position="389"/>
    </location>
</feature>
<dbReference type="AlphaFoldDB" id="A0A3L7Z5Y4"/>
<comment type="cofactor">
    <cofactor evidence="1">
        <name>Ca(2+)</name>
        <dbReference type="ChEBI" id="CHEBI:29108"/>
    </cofactor>
</comment>
<dbReference type="PIRSF" id="PIRSF001021">
    <property type="entry name" value="Alph-amls_thrmst"/>
    <property type="match status" value="1"/>
</dbReference>
<dbReference type="NCBIfam" id="NF006968">
    <property type="entry name" value="PRK09441.1-1"/>
    <property type="match status" value="1"/>
</dbReference>
<keyword evidence="6 10" id="KW-0326">Glycosidase</keyword>
<dbReference type="NCBIfam" id="NF006969">
    <property type="entry name" value="PRK09441.1-2"/>
    <property type="match status" value="1"/>
</dbReference>
<sequence>MENGVMMQYFEWNLPNDGKLWKQLKEDASHLHDIGVTAVWIPPAYKADEQQDEGYATYDLYDLGEFEQKGTVRTKYGTKDELKEMIGELHKYHIAVYLDVVLNHKAGGDFTEKFMVVEVDPQERNKALGEPYEIQGWTGYSFHGRKDKYSDFKWHWYHFSGTGFDDAKKRSGVFQIQGEGKAWSEGVDNENGNYDFLLCNDIDLDHPEVVSELNRWGKWVTDELGLDGFRLDAIKHMKDQFIAQFLDAVRSERGDDFYAVGEYWNGDLETLDAYLETVGHKVNLFDVPLHYNMFQAAQEGKEYDLRNILKDTLVEHHCDLAVTFVDNHDSQLGSSLESQIEDWFKPLAYGLILLMKDGYPCLFYGDYYGIKGEKSPHTKILDILLDARRKYAYGDQVEYFDHPSTVGFIRTGDEEHTGSGLVFLMSNDEAGSKTMSLGEGHKGEIWHEITGSIQEEVTLDEEGNGEFSVDARNLAVWVKKAI</sequence>
<evidence type="ECO:0000256" key="5">
    <source>
        <dbReference type="ARBA" id="ARBA00023277"/>
    </source>
</evidence>
<dbReference type="InterPro" id="IPR006047">
    <property type="entry name" value="GH13_cat_dom"/>
</dbReference>
<feature type="binding site" evidence="8">
    <location>
        <position position="103"/>
    </location>
    <ligand>
        <name>Ca(2+)</name>
        <dbReference type="ChEBI" id="CHEBI:29108"/>
        <label>1</label>
    </ligand>
</feature>
<feature type="active site" description="Proton donor" evidence="7">
    <location>
        <position position="262"/>
    </location>
</feature>
<evidence type="ECO:0000313" key="11">
    <source>
        <dbReference type="Proteomes" id="UP000267159"/>
    </source>
</evidence>
<comment type="similarity">
    <text evidence="2">Belongs to the glycosyl hydrolase 13 family.</text>
</comment>
<dbReference type="SUPFAM" id="SSF51445">
    <property type="entry name" value="(Trans)glycosidases"/>
    <property type="match status" value="1"/>
</dbReference>
<dbReference type="EMBL" id="RAZM01000009">
    <property type="protein sequence ID" value="RLT81086.1"/>
    <property type="molecule type" value="Genomic_DNA"/>
</dbReference>
<accession>A0A3L7Z5Y4</accession>
<evidence type="ECO:0000256" key="1">
    <source>
        <dbReference type="ARBA" id="ARBA00001913"/>
    </source>
</evidence>
<evidence type="ECO:0000256" key="4">
    <source>
        <dbReference type="ARBA" id="ARBA00022801"/>
    </source>
</evidence>
<feature type="binding site" evidence="8">
    <location>
        <position position="201"/>
    </location>
    <ligand>
        <name>Ca(2+)</name>
        <dbReference type="ChEBI" id="CHEBI:29108"/>
        <label>1</label>
    </ligand>
</feature>